<feature type="transmembrane region" description="Helical" evidence="12">
    <location>
        <begin position="46"/>
        <end position="64"/>
    </location>
</feature>
<evidence type="ECO:0000256" key="1">
    <source>
        <dbReference type="ARBA" id="ARBA00004651"/>
    </source>
</evidence>
<keyword evidence="3" id="KW-0813">Transport</keyword>
<keyword evidence="8 12" id="KW-0472">Membrane</keyword>
<dbReference type="CDD" id="cd17369">
    <property type="entry name" value="MFS_ShiA_like"/>
    <property type="match status" value="1"/>
</dbReference>
<evidence type="ECO:0000256" key="5">
    <source>
        <dbReference type="ARBA" id="ARBA00022692"/>
    </source>
</evidence>
<dbReference type="GO" id="GO:0005886">
    <property type="term" value="C:plasma membrane"/>
    <property type="evidence" value="ECO:0007669"/>
    <property type="project" value="UniProtKB-SubCell"/>
</dbReference>
<feature type="transmembrane region" description="Helical" evidence="12">
    <location>
        <begin position="412"/>
        <end position="432"/>
    </location>
</feature>
<feature type="transmembrane region" description="Helical" evidence="12">
    <location>
        <begin position="292"/>
        <end position="310"/>
    </location>
</feature>
<dbReference type="EMBL" id="CP008947">
    <property type="protein sequence ID" value="AII05930.1"/>
    <property type="molecule type" value="Genomic_DNA"/>
</dbReference>
<gene>
    <name evidence="14" type="ORF">EP51_15540</name>
</gene>
<feature type="transmembrane region" description="Helical" evidence="12">
    <location>
        <begin position="104"/>
        <end position="136"/>
    </location>
</feature>
<feature type="transmembrane region" description="Helical" evidence="12">
    <location>
        <begin position="322"/>
        <end position="340"/>
    </location>
</feature>
<feature type="transmembrane region" description="Helical" evidence="12">
    <location>
        <begin position="260"/>
        <end position="280"/>
    </location>
</feature>
<comment type="similarity">
    <text evidence="2">Belongs to the major facilitator superfamily. Metabolite:H+ Symporter (MHS) family (TC 2.A.1.6) family.</text>
</comment>
<dbReference type="PROSITE" id="PS50850">
    <property type="entry name" value="MFS"/>
    <property type="match status" value="1"/>
</dbReference>
<evidence type="ECO:0000256" key="11">
    <source>
        <dbReference type="SAM" id="MobiDB-lite"/>
    </source>
</evidence>
<comment type="function">
    <text evidence="9">May be a proton symporter involved in the uptake of osmolytes such as proline and glycine betaine.</text>
</comment>
<dbReference type="Gene3D" id="1.20.1250.20">
    <property type="entry name" value="MFS general substrate transporter like domains"/>
    <property type="match status" value="2"/>
</dbReference>
<dbReference type="RefSeq" id="WP_128639779.1">
    <property type="nucleotide sequence ID" value="NZ_CP008947.1"/>
</dbReference>
<name>A0A076EIC8_RHOOP</name>
<accession>A0A076EIC8</accession>
<dbReference type="InterPro" id="IPR020846">
    <property type="entry name" value="MFS_dom"/>
</dbReference>
<dbReference type="Proteomes" id="UP000028488">
    <property type="component" value="Chromosome"/>
</dbReference>
<proteinExistence type="inferred from homology"/>
<dbReference type="SUPFAM" id="SSF103473">
    <property type="entry name" value="MFS general substrate transporter"/>
    <property type="match status" value="1"/>
</dbReference>
<evidence type="ECO:0000256" key="10">
    <source>
        <dbReference type="ARBA" id="ARBA00039918"/>
    </source>
</evidence>
<evidence type="ECO:0000259" key="13">
    <source>
        <dbReference type="PROSITE" id="PS50850"/>
    </source>
</evidence>
<protein>
    <recommendedName>
        <fullName evidence="10">Putative proline/betaine transporter</fullName>
    </recommendedName>
</protein>
<reference evidence="14 15" key="1">
    <citation type="submission" date="2014-07" db="EMBL/GenBank/DDBJ databases">
        <title>Genome Sequence of Rhodococcus opacus Strain R7, a Biodegrader of Mono- and Polycyclic Aromatic Hydrocarbons.</title>
        <authorList>
            <person name="Di Gennaro P."/>
            <person name="Zampolli J."/>
            <person name="Presti I."/>
            <person name="Cappelletti M."/>
            <person name="D'Ursi P."/>
            <person name="Orro A."/>
            <person name="Mezzelani A."/>
            <person name="Milanesi L."/>
        </authorList>
    </citation>
    <scope>NUCLEOTIDE SEQUENCE [LARGE SCALE GENOMIC DNA]</scope>
    <source>
        <strain evidence="14 15">R7</strain>
    </source>
</reference>
<feature type="transmembrane region" description="Helical" evidence="12">
    <location>
        <begin position="384"/>
        <end position="406"/>
    </location>
</feature>
<evidence type="ECO:0000256" key="9">
    <source>
        <dbReference type="ARBA" id="ARBA00037295"/>
    </source>
</evidence>
<feature type="transmembrane region" description="Helical" evidence="12">
    <location>
        <begin position="203"/>
        <end position="222"/>
    </location>
</feature>
<dbReference type="PANTHER" id="PTHR43045:SF1">
    <property type="entry name" value="SHIKIMATE TRANSPORTER"/>
    <property type="match status" value="1"/>
</dbReference>
<keyword evidence="5 12" id="KW-0812">Transmembrane</keyword>
<evidence type="ECO:0000256" key="2">
    <source>
        <dbReference type="ARBA" id="ARBA00008240"/>
    </source>
</evidence>
<dbReference type="InterPro" id="IPR011701">
    <property type="entry name" value="MFS"/>
</dbReference>
<evidence type="ECO:0000256" key="8">
    <source>
        <dbReference type="ARBA" id="ARBA00023136"/>
    </source>
</evidence>
<dbReference type="eggNOG" id="COG0477">
    <property type="taxonomic scope" value="Bacteria"/>
</dbReference>
<dbReference type="FunFam" id="1.20.1250.20:FF:000001">
    <property type="entry name" value="Dicarboxylate MFS transporter"/>
    <property type="match status" value="1"/>
</dbReference>
<keyword evidence="4" id="KW-1003">Cell membrane</keyword>
<keyword evidence="7 12" id="KW-1133">Transmembrane helix</keyword>
<dbReference type="AlphaFoldDB" id="A0A076EIC8"/>
<evidence type="ECO:0000313" key="15">
    <source>
        <dbReference type="Proteomes" id="UP000028488"/>
    </source>
</evidence>
<sequence>MSVRAGSAAPPNSQQPVGTPASVPARQPRKAAFASFLGSLVEYYDFFIYGSAAALIFPTVFFPSESPATGTLAALATFGVGYIARPIGAVALGHYGDRIGRKRVLVFTLVLMGVSTFLIGCLPGFGSIGIAAPILLVVLRLMQGASAAGEQSGANSLTLEHSPEGSRAFYTSFTMSGTQAGQLVATLVFIPVAALPEDMLMTWGWRIPFLVSGILTIVALFVRRTMEETPVFREAERDNDLVEIPVVELFKKYRLQMLRVIACSLFAVSGTIMTVFALAYGTGEAGLERQTLLWAGVIANIMQLFAIPLWAMLGDKIGRRPVYLAGIVGAIAAFFLYFEAMSTGSVPLIFAASAFFGAAASGVSGVGPTFFAEMFDTRVRFSGIAISTQIGFAFAGFAPSIGYALLGTGTHGWIPVAAFGSVCLLVAGLSAVTAPETRSVAITDLGKK</sequence>
<dbReference type="Pfam" id="PF07690">
    <property type="entry name" value="MFS_1"/>
    <property type="match status" value="1"/>
</dbReference>
<evidence type="ECO:0000256" key="7">
    <source>
        <dbReference type="ARBA" id="ARBA00022989"/>
    </source>
</evidence>
<dbReference type="PANTHER" id="PTHR43045">
    <property type="entry name" value="SHIKIMATE TRANSPORTER"/>
    <property type="match status" value="1"/>
</dbReference>
<feature type="transmembrane region" description="Helical" evidence="12">
    <location>
        <begin position="70"/>
        <end position="92"/>
    </location>
</feature>
<evidence type="ECO:0000256" key="4">
    <source>
        <dbReference type="ARBA" id="ARBA00022475"/>
    </source>
</evidence>
<dbReference type="InterPro" id="IPR036259">
    <property type="entry name" value="MFS_trans_sf"/>
</dbReference>
<organism evidence="14 15">
    <name type="scientific">Rhodococcus opacus</name>
    <name type="common">Nocardia opaca</name>
    <dbReference type="NCBI Taxonomy" id="37919"/>
    <lineage>
        <taxon>Bacteria</taxon>
        <taxon>Bacillati</taxon>
        <taxon>Actinomycetota</taxon>
        <taxon>Actinomycetes</taxon>
        <taxon>Mycobacteriales</taxon>
        <taxon>Nocardiaceae</taxon>
        <taxon>Rhodococcus</taxon>
    </lineage>
</organism>
<evidence type="ECO:0000256" key="6">
    <source>
        <dbReference type="ARBA" id="ARBA00022847"/>
    </source>
</evidence>
<comment type="subcellular location">
    <subcellularLocation>
        <location evidence="1">Cell membrane</location>
        <topology evidence="1">Multi-pass membrane protein</topology>
    </subcellularLocation>
</comment>
<feature type="transmembrane region" description="Helical" evidence="12">
    <location>
        <begin position="346"/>
        <end position="372"/>
    </location>
</feature>
<evidence type="ECO:0000256" key="3">
    <source>
        <dbReference type="ARBA" id="ARBA00022448"/>
    </source>
</evidence>
<feature type="region of interest" description="Disordered" evidence="11">
    <location>
        <begin position="1"/>
        <end position="24"/>
    </location>
</feature>
<evidence type="ECO:0000313" key="14">
    <source>
        <dbReference type="EMBL" id="AII05930.1"/>
    </source>
</evidence>
<keyword evidence="6" id="KW-0769">Symport</keyword>
<feature type="domain" description="Major facilitator superfamily (MFS) profile" evidence="13">
    <location>
        <begin position="31"/>
        <end position="438"/>
    </location>
</feature>
<evidence type="ECO:0000256" key="12">
    <source>
        <dbReference type="SAM" id="Phobius"/>
    </source>
</evidence>
<dbReference type="GO" id="GO:0015293">
    <property type="term" value="F:symporter activity"/>
    <property type="evidence" value="ECO:0007669"/>
    <property type="project" value="UniProtKB-KW"/>
</dbReference>